<evidence type="ECO:0008006" key="6">
    <source>
        <dbReference type="Google" id="ProtNLM"/>
    </source>
</evidence>
<reference evidence="2 4" key="1">
    <citation type="submission" date="2016-10" db="EMBL/GenBank/DDBJ databases">
        <title>Complete Genome Sequence of Acetogen Clostridium formicoaceticum ATCC 27076.</title>
        <authorList>
            <person name="Bao T."/>
            <person name="Cheng C."/>
            <person name="Zhao J."/>
            <person name="Yang S.-T."/>
            <person name="Wang J."/>
            <person name="Wang M."/>
        </authorList>
    </citation>
    <scope>NUCLEOTIDE SEQUENCE [LARGE SCALE GENOMIC DNA]</scope>
    <source>
        <strain evidence="2 4">ATCC 27076</strain>
    </source>
</reference>
<feature type="transmembrane region" description="Helical" evidence="1">
    <location>
        <begin position="15"/>
        <end position="37"/>
    </location>
</feature>
<feature type="transmembrane region" description="Helical" evidence="1">
    <location>
        <begin position="87"/>
        <end position="106"/>
    </location>
</feature>
<dbReference type="Proteomes" id="UP000192478">
    <property type="component" value="Chromosome"/>
</dbReference>
<reference evidence="3 5" key="2">
    <citation type="submission" date="2017-03" db="EMBL/GenBank/DDBJ databases">
        <title>Complete sequence of Clostridium formicaceticum DSM 92.</title>
        <authorList>
            <person name="Poehlein A."/>
            <person name="Karl M."/>
            <person name="Bengelsdorf F.R."/>
            <person name="Duerre P."/>
            <person name="Daniel R."/>
        </authorList>
    </citation>
    <scope>NUCLEOTIDE SEQUENCE [LARGE SCALE GENOMIC DNA]</scope>
    <source>
        <strain evidence="3 5">DSM 92</strain>
    </source>
</reference>
<proteinExistence type="predicted"/>
<gene>
    <name evidence="2" type="ORF">BJL90_16840</name>
    <name evidence="3" type="ORF">CLFO_23180</name>
</gene>
<dbReference type="Proteomes" id="UP000177894">
    <property type="component" value="Chromosome"/>
</dbReference>
<evidence type="ECO:0000313" key="2">
    <source>
        <dbReference type="EMBL" id="AOY77371.1"/>
    </source>
</evidence>
<dbReference type="PANTHER" id="PTHR43801">
    <property type="entry name" value="NUCLEOTIDE-BINDING PROTEIN-RELATED"/>
    <property type="match status" value="1"/>
</dbReference>
<feature type="transmembrane region" description="Helical" evidence="1">
    <location>
        <begin position="49"/>
        <end position="75"/>
    </location>
</feature>
<dbReference type="KEGG" id="cfm:BJL90_16840"/>
<dbReference type="PIRSF" id="PIRSF006594">
    <property type="entry name" value="UCP006594"/>
    <property type="match status" value="1"/>
</dbReference>
<dbReference type="EMBL" id="CP020559">
    <property type="protein sequence ID" value="ARE87918.1"/>
    <property type="molecule type" value="Genomic_DNA"/>
</dbReference>
<evidence type="ECO:0000313" key="3">
    <source>
        <dbReference type="EMBL" id="ARE87918.1"/>
    </source>
</evidence>
<evidence type="ECO:0000256" key="1">
    <source>
        <dbReference type="SAM" id="Phobius"/>
    </source>
</evidence>
<dbReference type="AlphaFoldDB" id="A0AAC9RMC2"/>
<evidence type="ECO:0000313" key="4">
    <source>
        <dbReference type="Proteomes" id="UP000177894"/>
    </source>
</evidence>
<dbReference type="InterPro" id="IPR002829">
    <property type="entry name" value="DUF116"/>
</dbReference>
<dbReference type="PANTHER" id="PTHR43801:SF1">
    <property type="entry name" value="POLYPRENYL SYNTHETASE"/>
    <property type="match status" value="1"/>
</dbReference>
<dbReference type="EMBL" id="CP017603">
    <property type="protein sequence ID" value="AOY77371.1"/>
    <property type="molecule type" value="Genomic_DNA"/>
</dbReference>
<accession>A0AAC9RMC2</accession>
<protein>
    <recommendedName>
        <fullName evidence="6">DUF116 domain-containing protein</fullName>
    </recommendedName>
</protein>
<evidence type="ECO:0000313" key="5">
    <source>
        <dbReference type="Proteomes" id="UP000192478"/>
    </source>
</evidence>
<name>A0AAC9RMC2_9CLOT</name>
<sequence length="257" mass="29492">MELNKGFTKDSSRKIFTFLLVIMLISVLILLGFLLWLSFKGSTFFYQFMVFSSMLLLLIVGVSIGLTIFAMMMLWYDKRIPSIVKTVMENFISFSYPFIIGLGKVLKYDKNMIRKAYTDLNNRLIFNGVYDFKGEEILILTPHCIQKSSCPHKITNDIYNCKRCGGCDVDQLILLKERYKTHFHLVTGGTLARKTIVEIRPKAVIAIACERDLFSGLMDVKKIPILAIINKRPQGPCINTQVDIEEVEKAILHFIKE</sequence>
<organism evidence="3 5">
    <name type="scientific">Clostridium formicaceticum</name>
    <dbReference type="NCBI Taxonomy" id="1497"/>
    <lineage>
        <taxon>Bacteria</taxon>
        <taxon>Bacillati</taxon>
        <taxon>Bacillota</taxon>
        <taxon>Clostridia</taxon>
        <taxon>Eubacteriales</taxon>
        <taxon>Clostridiaceae</taxon>
        <taxon>Clostridium</taxon>
    </lineage>
</organism>
<keyword evidence="1" id="KW-0812">Transmembrane</keyword>
<keyword evidence="4" id="KW-1185">Reference proteome</keyword>
<keyword evidence="1" id="KW-1133">Transmembrane helix</keyword>
<dbReference type="Pfam" id="PF01976">
    <property type="entry name" value="DUF116"/>
    <property type="match status" value="1"/>
</dbReference>
<keyword evidence="1" id="KW-0472">Membrane</keyword>